<protein>
    <submittedName>
        <fullName evidence="2">Uncharacterized protein</fullName>
    </submittedName>
</protein>
<feature type="compositionally biased region" description="Basic and acidic residues" evidence="1">
    <location>
        <begin position="51"/>
        <end position="60"/>
    </location>
</feature>
<feature type="compositionally biased region" description="Low complexity" evidence="1">
    <location>
        <begin position="143"/>
        <end position="164"/>
    </location>
</feature>
<organism evidence="2 3">
    <name type="scientific">Eimeria acervulina</name>
    <name type="common">Coccidian parasite</name>
    <dbReference type="NCBI Taxonomy" id="5801"/>
    <lineage>
        <taxon>Eukaryota</taxon>
        <taxon>Sar</taxon>
        <taxon>Alveolata</taxon>
        <taxon>Apicomplexa</taxon>
        <taxon>Conoidasida</taxon>
        <taxon>Coccidia</taxon>
        <taxon>Eucoccidiorida</taxon>
        <taxon>Eimeriorina</taxon>
        <taxon>Eimeriidae</taxon>
        <taxon>Eimeria</taxon>
    </lineage>
</organism>
<reference evidence="2" key="2">
    <citation type="submission" date="2013-10" db="EMBL/GenBank/DDBJ databases">
        <authorList>
            <person name="Aslett M."/>
        </authorList>
    </citation>
    <scope>NUCLEOTIDE SEQUENCE</scope>
    <source>
        <strain evidence="2">Houghton</strain>
    </source>
</reference>
<feature type="region of interest" description="Disordered" evidence="1">
    <location>
        <begin position="37"/>
        <end position="183"/>
    </location>
</feature>
<dbReference type="AlphaFoldDB" id="U6GJE1"/>
<dbReference type="Proteomes" id="UP000018050">
    <property type="component" value="Unassembled WGS sequence"/>
</dbReference>
<accession>U6GJE1</accession>
<evidence type="ECO:0000256" key="1">
    <source>
        <dbReference type="SAM" id="MobiDB-lite"/>
    </source>
</evidence>
<proteinExistence type="predicted"/>
<feature type="compositionally biased region" description="Basic and acidic residues" evidence="1">
    <location>
        <begin position="170"/>
        <end position="183"/>
    </location>
</feature>
<feature type="non-terminal residue" evidence="2">
    <location>
        <position position="251"/>
    </location>
</feature>
<feature type="compositionally biased region" description="Polar residues" evidence="1">
    <location>
        <begin position="239"/>
        <end position="251"/>
    </location>
</feature>
<keyword evidence="3" id="KW-1185">Reference proteome</keyword>
<evidence type="ECO:0000313" key="2">
    <source>
        <dbReference type="EMBL" id="CDI78709.1"/>
    </source>
</evidence>
<feature type="compositionally biased region" description="Low complexity" evidence="1">
    <location>
        <begin position="65"/>
        <end position="83"/>
    </location>
</feature>
<gene>
    <name evidence="2" type="ORF">EAH_00036710</name>
</gene>
<feature type="compositionally biased region" description="Polar residues" evidence="1">
    <location>
        <begin position="133"/>
        <end position="142"/>
    </location>
</feature>
<feature type="compositionally biased region" description="Basic and acidic residues" evidence="1">
    <location>
        <begin position="103"/>
        <end position="119"/>
    </location>
</feature>
<sequence length="251" mass="27899">MSASTEEDTLDRFARALQVLKKDLDILYDPKELPASEVCTDSYPAGTKPLSRNERPRKYSELLIQQQSLSNKEKSSSSSSSRMASREQQKTASSRASMPVKAAAERKVHAERSSGERFRFASGEKPSAAVLRTGSSRKTAAEQQQQQQQQRQQQQQTSSWSRSGGSWGLNRHDTSLKREDKEAEKEIKAATTFAGKLLDIEPVIREAAAAEGRQDRHLPMRCTVVVGDKEDISFEDTSESNITDRSSTSDA</sequence>
<dbReference type="OrthoDB" id="349027at2759"/>
<reference evidence="2" key="1">
    <citation type="submission" date="2013-10" db="EMBL/GenBank/DDBJ databases">
        <title>Genomic analysis of the causative agents of coccidiosis in chickens.</title>
        <authorList>
            <person name="Reid A.J."/>
            <person name="Blake D."/>
            <person name="Billington K."/>
            <person name="Browne H."/>
            <person name="Dunn M."/>
            <person name="Hung S."/>
            <person name="Kawahara F."/>
            <person name="Miranda-Saavedra D."/>
            <person name="Mourier T."/>
            <person name="Nagra H."/>
            <person name="Otto T.D."/>
            <person name="Rawlings N."/>
            <person name="Sanchez A."/>
            <person name="Sanders M."/>
            <person name="Subramaniam C."/>
            <person name="Tay Y."/>
            <person name="Dear P."/>
            <person name="Doerig C."/>
            <person name="Gruber A."/>
            <person name="Parkinson J."/>
            <person name="Shirley M."/>
            <person name="Wan K.L."/>
            <person name="Berriman M."/>
            <person name="Tomley F."/>
            <person name="Pain A."/>
        </authorList>
    </citation>
    <scope>NUCLEOTIDE SEQUENCE</scope>
    <source>
        <strain evidence="2">Houghton</strain>
    </source>
</reference>
<feature type="region of interest" description="Disordered" evidence="1">
    <location>
        <begin position="230"/>
        <end position="251"/>
    </location>
</feature>
<dbReference type="RefSeq" id="XP_013251093.1">
    <property type="nucleotide sequence ID" value="XM_013395639.1"/>
</dbReference>
<evidence type="ECO:0000313" key="3">
    <source>
        <dbReference type="Proteomes" id="UP000018050"/>
    </source>
</evidence>
<name>U6GJE1_EIMAC</name>
<dbReference type="VEuPathDB" id="ToxoDB:EAH_00036710"/>
<dbReference type="GeneID" id="25271741"/>
<dbReference type="EMBL" id="HG670907">
    <property type="protein sequence ID" value="CDI78709.1"/>
    <property type="molecule type" value="Genomic_DNA"/>
</dbReference>